<organism evidence="3 4">
    <name type="scientific">Scophthalmus maximus</name>
    <name type="common">Turbot</name>
    <name type="synonym">Psetta maxima</name>
    <dbReference type="NCBI Taxonomy" id="52904"/>
    <lineage>
        <taxon>Eukaryota</taxon>
        <taxon>Metazoa</taxon>
        <taxon>Chordata</taxon>
        <taxon>Craniata</taxon>
        <taxon>Vertebrata</taxon>
        <taxon>Euteleostomi</taxon>
        <taxon>Actinopterygii</taxon>
        <taxon>Neopterygii</taxon>
        <taxon>Teleostei</taxon>
        <taxon>Neoteleostei</taxon>
        <taxon>Acanthomorphata</taxon>
        <taxon>Carangaria</taxon>
        <taxon>Pleuronectiformes</taxon>
        <taxon>Pleuronectoidei</taxon>
        <taxon>Scophthalmidae</taxon>
        <taxon>Scophthalmus</taxon>
    </lineage>
</organism>
<evidence type="ECO:0000313" key="3">
    <source>
        <dbReference type="EMBL" id="KAF0021696.1"/>
    </source>
</evidence>
<evidence type="ECO:0000259" key="2">
    <source>
        <dbReference type="PROSITE" id="PS50853"/>
    </source>
</evidence>
<dbReference type="InterPro" id="IPR013783">
    <property type="entry name" value="Ig-like_fold"/>
</dbReference>
<dbReference type="SUPFAM" id="SSF49265">
    <property type="entry name" value="Fibronectin type III"/>
    <property type="match status" value="1"/>
</dbReference>
<gene>
    <name evidence="3" type="ORF">F2P81_026054</name>
</gene>
<dbReference type="Proteomes" id="UP000438429">
    <property type="component" value="Unassembled WGS sequence"/>
</dbReference>
<sequence>MRGRGGRGQRVNNVKIELGLLSPRNLRVSDEWYTRFRVSWDPVSAPVQGYKLMYSPQGTDRYVDFFVGDVASYTLHNLQPGTTYDVKVIAQYTGGLSAPLAGAGTTLYLNVTNIETYNVDHDTFCVKWTAHRAATSYRIKLNPVHRSVYFQDLVINPRSTMELLAGYRKRPTTNR</sequence>
<dbReference type="Gene3D" id="2.60.40.10">
    <property type="entry name" value="Immunoglobulins"/>
    <property type="match status" value="1"/>
</dbReference>
<dbReference type="SMART" id="SM00060">
    <property type="entry name" value="FN3"/>
    <property type="match status" value="1"/>
</dbReference>
<dbReference type="FunFam" id="2.60.40.10:FF:000234">
    <property type="entry name" value="Collagen, type XII, alpha 1"/>
    <property type="match status" value="1"/>
</dbReference>
<evidence type="ECO:0000256" key="1">
    <source>
        <dbReference type="ARBA" id="ARBA00022737"/>
    </source>
</evidence>
<dbReference type="InterPro" id="IPR050991">
    <property type="entry name" value="ECM_Regulatory_Proteins"/>
</dbReference>
<accession>A0A6A4RGS4</accession>
<proteinExistence type="predicted"/>
<comment type="caution">
    <text evidence="3">The sequence shown here is derived from an EMBL/GenBank/DDBJ whole genome shotgun (WGS) entry which is preliminary data.</text>
</comment>
<dbReference type="InterPro" id="IPR036116">
    <property type="entry name" value="FN3_sf"/>
</dbReference>
<dbReference type="Pfam" id="PF00041">
    <property type="entry name" value="fn3"/>
    <property type="match status" value="1"/>
</dbReference>
<name>A0A6A4RGS4_SCOMX</name>
<dbReference type="PANTHER" id="PTHR46708:SF2">
    <property type="entry name" value="FIBRONECTIN TYPE-III DOMAIN-CONTAINING PROTEIN"/>
    <property type="match status" value="1"/>
</dbReference>
<reference evidence="3 4" key="1">
    <citation type="submission" date="2019-06" db="EMBL/GenBank/DDBJ databases">
        <title>Draft genomes of female and male turbot (Scophthalmus maximus).</title>
        <authorList>
            <person name="Xu H."/>
            <person name="Xu X.-W."/>
            <person name="Shao C."/>
            <person name="Chen S."/>
        </authorList>
    </citation>
    <scope>NUCLEOTIDE SEQUENCE [LARGE SCALE GENOMIC DNA]</scope>
    <source>
        <strain evidence="3">Ysfricsl-2016a</strain>
        <tissue evidence="3">Blood</tissue>
    </source>
</reference>
<dbReference type="CDD" id="cd00063">
    <property type="entry name" value="FN3"/>
    <property type="match status" value="1"/>
</dbReference>
<evidence type="ECO:0000313" key="4">
    <source>
        <dbReference type="Proteomes" id="UP000438429"/>
    </source>
</evidence>
<dbReference type="InterPro" id="IPR003961">
    <property type="entry name" value="FN3_dom"/>
</dbReference>
<dbReference type="AlphaFoldDB" id="A0A6A4RGS4"/>
<dbReference type="PANTHER" id="PTHR46708">
    <property type="entry name" value="TENASCIN"/>
    <property type="match status" value="1"/>
</dbReference>
<protein>
    <recommendedName>
        <fullName evidence="2">Fibronectin type-III domain-containing protein</fullName>
    </recommendedName>
</protein>
<feature type="domain" description="Fibronectin type-III" evidence="2">
    <location>
        <begin position="22"/>
        <end position="110"/>
    </location>
</feature>
<dbReference type="PROSITE" id="PS50853">
    <property type="entry name" value="FN3"/>
    <property type="match status" value="1"/>
</dbReference>
<dbReference type="EMBL" id="VEVO01003003">
    <property type="protein sequence ID" value="KAF0021696.1"/>
    <property type="molecule type" value="Genomic_DNA"/>
</dbReference>
<keyword evidence="1" id="KW-0677">Repeat</keyword>